<sequence length="484" mass="51839">MLRNVFVLAALIAFGHATEVAPAETSDLCSNEQRPFQFENGTALRCASDDDDNCGPPFECDKSTKYCCPQIMISEPVLNFTYFGAEEDHEKYCGVEGRLVKENGSRLVNCELDSECLPPSVCHSSGFCCLIALHQEPPPVGCPMGTRPLRTANGTELSCNPNIADSCPGNAICHEDSLDGFRRCCGRDPGEGCPSGSRVVKNRNGKPTLCSPGSYEHGCKNMAICQWSFLIDRYQCCEPDNGCPAMQSPLKDNSDQVISCSKNAPCPNGGTCRFNFWTAGYQCCALNTIDLCPAGEVPFLIESTGDVYTCSATEPCPDGYICSNGNVCCGRPGSCPAGKKHVADANGRLNVCSIRASATCPTGSTCDPSSAVGQRLCCSQIVYSCPAPGMPYPSASNPQQCSPFDPYSCPLPSQCLPSNVPGMNICCNDGQQHMNFCPTGWNLNMNQLQYCNPQMSNSCPGFASCLRSPLAQQFVCCVPGLLIF</sequence>
<evidence type="ECO:0000313" key="2">
    <source>
        <dbReference type="EMBL" id="TMS34989.1"/>
    </source>
</evidence>
<dbReference type="AlphaFoldDB" id="A0A4U8UQD4"/>
<dbReference type="Pfam" id="PF14625">
    <property type="entry name" value="Lustrin_cystein"/>
    <property type="match status" value="6"/>
</dbReference>
<dbReference type="InterPro" id="IPR053014">
    <property type="entry name" value="Cuticle_assoc_divergent"/>
</dbReference>
<evidence type="ECO:0008006" key="4">
    <source>
        <dbReference type="Google" id="ProtNLM"/>
    </source>
</evidence>
<feature type="chain" id="PRO_5020320699" description="WAP domain-containing protein" evidence="1">
    <location>
        <begin position="18"/>
        <end position="484"/>
    </location>
</feature>
<accession>A0A4U8UQD4</accession>
<dbReference type="OrthoDB" id="5776602at2759"/>
<dbReference type="InterPro" id="IPR028150">
    <property type="entry name" value="Lustrin_cystein"/>
</dbReference>
<feature type="signal peptide" evidence="1">
    <location>
        <begin position="1"/>
        <end position="17"/>
    </location>
</feature>
<protein>
    <recommendedName>
        <fullName evidence="4">WAP domain-containing protein</fullName>
    </recommendedName>
</protein>
<name>A0A4U8UQD4_STECR</name>
<organism evidence="2 3">
    <name type="scientific">Steinernema carpocapsae</name>
    <name type="common">Entomopathogenic nematode</name>
    <dbReference type="NCBI Taxonomy" id="34508"/>
    <lineage>
        <taxon>Eukaryota</taxon>
        <taxon>Metazoa</taxon>
        <taxon>Ecdysozoa</taxon>
        <taxon>Nematoda</taxon>
        <taxon>Chromadorea</taxon>
        <taxon>Rhabditida</taxon>
        <taxon>Tylenchina</taxon>
        <taxon>Panagrolaimomorpha</taxon>
        <taxon>Strongyloidoidea</taxon>
        <taxon>Steinernematidae</taxon>
        <taxon>Steinernema</taxon>
    </lineage>
</organism>
<dbReference type="Proteomes" id="UP000298663">
    <property type="component" value="Chromosome X"/>
</dbReference>
<reference evidence="2 3" key="1">
    <citation type="journal article" date="2015" name="Genome Biol.">
        <title>Comparative genomics of Steinernema reveals deeply conserved gene regulatory networks.</title>
        <authorList>
            <person name="Dillman A.R."/>
            <person name="Macchietto M."/>
            <person name="Porter C.F."/>
            <person name="Rogers A."/>
            <person name="Williams B."/>
            <person name="Antoshechkin I."/>
            <person name="Lee M.M."/>
            <person name="Goodwin Z."/>
            <person name="Lu X."/>
            <person name="Lewis E.E."/>
            <person name="Goodrich-Blair H."/>
            <person name="Stock S.P."/>
            <person name="Adams B.J."/>
            <person name="Sternberg P.W."/>
            <person name="Mortazavi A."/>
        </authorList>
    </citation>
    <scope>NUCLEOTIDE SEQUENCE [LARGE SCALE GENOMIC DNA]</scope>
    <source>
        <strain evidence="2 3">ALL</strain>
    </source>
</reference>
<comment type="caution">
    <text evidence="2">The sequence shown here is derived from an EMBL/GenBank/DDBJ whole genome shotgun (WGS) entry which is preliminary data.</text>
</comment>
<keyword evidence="1" id="KW-0732">Signal</keyword>
<dbReference type="EMBL" id="AZBU02000001">
    <property type="protein sequence ID" value="TMS34989.1"/>
    <property type="molecule type" value="Genomic_DNA"/>
</dbReference>
<keyword evidence="3" id="KW-1185">Reference proteome</keyword>
<dbReference type="SMART" id="SM00289">
    <property type="entry name" value="WR1"/>
    <property type="match status" value="9"/>
</dbReference>
<reference evidence="2 3" key="2">
    <citation type="journal article" date="2019" name="G3 (Bethesda)">
        <title>Hybrid Assembly of the Genome of the Entomopathogenic Nematode Steinernema carpocapsae Identifies the X-Chromosome.</title>
        <authorList>
            <person name="Serra L."/>
            <person name="Macchietto M."/>
            <person name="Macias-Munoz A."/>
            <person name="McGill C.J."/>
            <person name="Rodriguez I.M."/>
            <person name="Rodriguez B."/>
            <person name="Murad R."/>
            <person name="Mortazavi A."/>
        </authorList>
    </citation>
    <scope>NUCLEOTIDE SEQUENCE [LARGE SCALE GENOMIC DNA]</scope>
    <source>
        <strain evidence="2 3">ALL</strain>
    </source>
</reference>
<evidence type="ECO:0000256" key="1">
    <source>
        <dbReference type="SAM" id="SignalP"/>
    </source>
</evidence>
<dbReference type="PANTHER" id="PTHR46339">
    <property type="entry name" value="PROTEIN CBG15282-RELATED"/>
    <property type="match status" value="1"/>
</dbReference>
<dbReference type="InterPro" id="IPR006150">
    <property type="entry name" value="Cys_repeat_1"/>
</dbReference>
<dbReference type="EMBL" id="CM016762">
    <property type="protein sequence ID" value="TMS34989.1"/>
    <property type="molecule type" value="Genomic_DNA"/>
</dbReference>
<gene>
    <name evidence="2" type="ORF">L596_002478</name>
</gene>
<proteinExistence type="predicted"/>
<evidence type="ECO:0000313" key="3">
    <source>
        <dbReference type="Proteomes" id="UP000298663"/>
    </source>
</evidence>